<proteinExistence type="predicted"/>
<accession>X1A9S2</accession>
<evidence type="ECO:0000313" key="1">
    <source>
        <dbReference type="EMBL" id="GAG79180.1"/>
    </source>
</evidence>
<reference evidence="1" key="1">
    <citation type="journal article" date="2014" name="Front. Microbiol.">
        <title>High frequency of phylogenetically diverse reductive dehalogenase-homologous genes in deep subseafloor sedimentary metagenomes.</title>
        <authorList>
            <person name="Kawai M."/>
            <person name="Futagami T."/>
            <person name="Toyoda A."/>
            <person name="Takaki Y."/>
            <person name="Nishi S."/>
            <person name="Hori S."/>
            <person name="Arai W."/>
            <person name="Tsubouchi T."/>
            <person name="Morono Y."/>
            <person name="Uchiyama I."/>
            <person name="Ito T."/>
            <person name="Fujiyama A."/>
            <person name="Inagaki F."/>
            <person name="Takami H."/>
        </authorList>
    </citation>
    <scope>NUCLEOTIDE SEQUENCE</scope>
    <source>
        <strain evidence="1">Expedition CK06-06</strain>
    </source>
</reference>
<comment type="caution">
    <text evidence="1">The sequence shown here is derived from an EMBL/GenBank/DDBJ whole genome shotgun (WGS) entry which is preliminary data.</text>
</comment>
<organism evidence="1">
    <name type="scientific">marine sediment metagenome</name>
    <dbReference type="NCBI Taxonomy" id="412755"/>
    <lineage>
        <taxon>unclassified sequences</taxon>
        <taxon>metagenomes</taxon>
        <taxon>ecological metagenomes</taxon>
    </lineage>
</organism>
<dbReference type="AlphaFoldDB" id="X1A9S2"/>
<gene>
    <name evidence="1" type="ORF">S01H4_23600</name>
</gene>
<dbReference type="EMBL" id="BART01010971">
    <property type="protein sequence ID" value="GAG79180.1"/>
    <property type="molecule type" value="Genomic_DNA"/>
</dbReference>
<protein>
    <submittedName>
        <fullName evidence="1">Uncharacterized protein</fullName>
    </submittedName>
</protein>
<sequence length="63" mass="7773">MDKAEKELRKILKRAWYESYWLQFTLYFPWGRKKRTRFFQNVSKIIKEAEEANNGKENNNESI</sequence>
<name>X1A9S2_9ZZZZ</name>